<feature type="transmembrane region" description="Helical" evidence="1">
    <location>
        <begin position="104"/>
        <end position="124"/>
    </location>
</feature>
<keyword evidence="1" id="KW-0812">Transmembrane</keyword>
<dbReference type="OrthoDB" id="6626567at2"/>
<proteinExistence type="predicted"/>
<dbReference type="EMBL" id="RXFT01000028">
    <property type="protein sequence ID" value="RUR71935.1"/>
    <property type="molecule type" value="Genomic_DNA"/>
</dbReference>
<organism evidence="2 3">
    <name type="scientific">Variovorax guangxiensis</name>
    <dbReference type="NCBI Taxonomy" id="1775474"/>
    <lineage>
        <taxon>Bacteria</taxon>
        <taxon>Pseudomonadati</taxon>
        <taxon>Pseudomonadota</taxon>
        <taxon>Betaproteobacteria</taxon>
        <taxon>Burkholderiales</taxon>
        <taxon>Comamonadaceae</taxon>
        <taxon>Variovorax</taxon>
    </lineage>
</organism>
<feature type="transmembrane region" description="Helical" evidence="1">
    <location>
        <begin position="30"/>
        <end position="51"/>
    </location>
</feature>
<evidence type="ECO:0000313" key="2">
    <source>
        <dbReference type="EMBL" id="RUR71935.1"/>
    </source>
</evidence>
<feature type="transmembrane region" description="Helical" evidence="1">
    <location>
        <begin position="63"/>
        <end position="84"/>
    </location>
</feature>
<dbReference type="AlphaFoldDB" id="A0A3S0XF50"/>
<keyword evidence="1" id="KW-0472">Membrane</keyword>
<dbReference type="Proteomes" id="UP000281118">
    <property type="component" value="Unassembled WGS sequence"/>
</dbReference>
<comment type="caution">
    <text evidence="2">The sequence shown here is derived from an EMBL/GenBank/DDBJ whole genome shotgun (WGS) entry which is preliminary data.</text>
</comment>
<reference evidence="2 3" key="1">
    <citation type="submission" date="2018-12" db="EMBL/GenBank/DDBJ databases">
        <title>The genome sequences of Variovorax guangxiensis DSM 27352.</title>
        <authorList>
            <person name="Gao J."/>
            <person name="Sun J."/>
        </authorList>
    </citation>
    <scope>NUCLEOTIDE SEQUENCE [LARGE SCALE GENOMIC DNA]</scope>
    <source>
        <strain evidence="2 3">DSM 27352</strain>
    </source>
</reference>
<dbReference type="RefSeq" id="WP_126025990.1">
    <property type="nucleotide sequence ID" value="NZ_RXFT01000028.1"/>
</dbReference>
<accession>A0A3S0XF50</accession>
<name>A0A3S0XF50_9BURK</name>
<sequence length="202" mass="21731">MLFLFALCAVSLHAALTLRALPAGHPALRAGLFAVVLLCSLAFLSALDVFARVFAGGAIAGTAMNWTPVFAFVAGAATLAAFTQESIVAGRSPFRSTVWNMVRIASYGFGIYLLICAVNHWWFFRGEDAGYASAEAVGATDVPCDIALVRVDGDAIDFRCPSTVIFNGLYSAPFVPWLEYTSGRSVEFKTKVDEMMREASRP</sequence>
<gene>
    <name evidence="2" type="ORF">EJP67_33300</name>
</gene>
<evidence type="ECO:0000256" key="1">
    <source>
        <dbReference type="SAM" id="Phobius"/>
    </source>
</evidence>
<evidence type="ECO:0000313" key="3">
    <source>
        <dbReference type="Proteomes" id="UP000281118"/>
    </source>
</evidence>
<protein>
    <submittedName>
        <fullName evidence="2">Uncharacterized protein</fullName>
    </submittedName>
</protein>
<keyword evidence="1" id="KW-1133">Transmembrane helix</keyword>